<proteinExistence type="predicted"/>
<organism evidence="2 3">
    <name type="scientific">Deinococcus indicus</name>
    <dbReference type="NCBI Taxonomy" id="223556"/>
    <lineage>
        <taxon>Bacteria</taxon>
        <taxon>Thermotogati</taxon>
        <taxon>Deinococcota</taxon>
        <taxon>Deinococci</taxon>
        <taxon>Deinococcales</taxon>
        <taxon>Deinococcaceae</taxon>
        <taxon>Deinococcus</taxon>
    </lineage>
</organism>
<dbReference type="OrthoDB" id="73536at2"/>
<evidence type="ECO:0000256" key="1">
    <source>
        <dbReference type="SAM" id="Phobius"/>
    </source>
</evidence>
<dbReference type="Proteomes" id="UP000197208">
    <property type="component" value="Unassembled WGS sequence"/>
</dbReference>
<feature type="transmembrane region" description="Helical" evidence="1">
    <location>
        <begin position="12"/>
        <end position="37"/>
    </location>
</feature>
<keyword evidence="1" id="KW-0812">Transmembrane</keyword>
<keyword evidence="3" id="KW-1185">Reference proteome</keyword>
<dbReference type="EMBL" id="NHMK01000009">
    <property type="protein sequence ID" value="OWL97443.1"/>
    <property type="molecule type" value="Genomic_DNA"/>
</dbReference>
<keyword evidence="1" id="KW-0472">Membrane</keyword>
<accession>A0A246BP51</accession>
<dbReference type="RefSeq" id="WP_088247265.1">
    <property type="nucleotide sequence ID" value="NZ_BNAM01000011.1"/>
</dbReference>
<feature type="transmembrane region" description="Helical" evidence="1">
    <location>
        <begin position="43"/>
        <end position="63"/>
    </location>
</feature>
<keyword evidence="1" id="KW-1133">Transmembrane helix</keyword>
<dbReference type="AlphaFoldDB" id="A0A246BP51"/>
<evidence type="ECO:0000313" key="2">
    <source>
        <dbReference type="EMBL" id="OWL97443.1"/>
    </source>
</evidence>
<gene>
    <name evidence="2" type="ORF">CBQ26_03880</name>
</gene>
<reference evidence="2 3" key="1">
    <citation type="submission" date="2017-05" db="EMBL/GenBank/DDBJ databases">
        <title>De novo genome assembly of Deniococcus indicus strain DR1.</title>
        <authorList>
            <person name="Chauhan D."/>
            <person name="Yennamalli R.M."/>
            <person name="Priyadarshini R."/>
        </authorList>
    </citation>
    <scope>NUCLEOTIDE SEQUENCE [LARGE SCALE GENOMIC DNA]</scope>
    <source>
        <strain evidence="2 3">DR1</strain>
    </source>
</reference>
<name>A0A246BP51_9DEIO</name>
<feature type="transmembrane region" description="Helical" evidence="1">
    <location>
        <begin position="75"/>
        <end position="95"/>
    </location>
</feature>
<protein>
    <submittedName>
        <fullName evidence="2">Uncharacterized protein</fullName>
    </submittedName>
</protein>
<comment type="caution">
    <text evidence="2">The sequence shown here is derived from an EMBL/GenBank/DDBJ whole genome shotgun (WGS) entry which is preliminary data.</text>
</comment>
<evidence type="ECO:0000313" key="3">
    <source>
        <dbReference type="Proteomes" id="UP000197208"/>
    </source>
</evidence>
<sequence length="124" mass="13229">MTDSDHSGPPPSVSTGTLVLVILTFAVVANTLSLVLIPEDRALRLALAALPVAGLIWSAVAVWRTRAVPGAWPAWPIMLTLWAALVSNTTLQLILGRPVATHQWIALALNTVVCGLPPLLSRRR</sequence>